<evidence type="ECO:0000313" key="1">
    <source>
        <dbReference type="EMBL" id="BBJ45251.1"/>
    </source>
</evidence>
<proteinExistence type="predicted"/>
<accession>A0A499V6W6</accession>
<reference evidence="1 2" key="1">
    <citation type="journal article" date="2020" name="Int. J. Syst. Evol. Microbiol.">
        <title>Reclassification of Streptomyces castelarensis and Streptomyces sporoclivatus as later heterotypic synonyms of Streptomyces antimycoticus.</title>
        <authorList>
            <person name="Komaki H."/>
            <person name="Tamura T."/>
        </authorList>
    </citation>
    <scope>NUCLEOTIDE SEQUENCE [LARGE SCALE GENOMIC DNA]</scope>
    <source>
        <strain evidence="1 2">NBRC 100767</strain>
    </source>
</reference>
<evidence type="ECO:0000313" key="2">
    <source>
        <dbReference type="Proteomes" id="UP000463951"/>
    </source>
</evidence>
<gene>
    <name evidence="1" type="ORF">SSPO_079690</name>
</gene>
<dbReference type="Proteomes" id="UP000463951">
    <property type="component" value="Chromosome"/>
</dbReference>
<organism evidence="1 2">
    <name type="scientific">Streptomyces antimycoticus</name>
    <dbReference type="NCBI Taxonomy" id="68175"/>
    <lineage>
        <taxon>Bacteria</taxon>
        <taxon>Bacillati</taxon>
        <taxon>Actinomycetota</taxon>
        <taxon>Actinomycetes</taxon>
        <taxon>Kitasatosporales</taxon>
        <taxon>Streptomycetaceae</taxon>
        <taxon>Streptomyces</taxon>
        <taxon>Streptomyces violaceusniger group</taxon>
    </lineage>
</organism>
<dbReference type="AlphaFoldDB" id="A0A499V6W6"/>
<sequence>MNCVLVGAASPVGRAAGPMTTMLALLVVGSASSSFFTASCSAVRSFASSVRACTLSTVCPGSAASARSVMRRLVCTTIFRKSSGPAADSGSVLSPASRAAKVMNCWATWSESCRARSGVSAVPEILMMFPSAALALTRSRSSLPLTPGQPSVAAARPTTTELVAISD</sequence>
<name>A0A499V6W6_9ACTN</name>
<dbReference type="EMBL" id="AP019620">
    <property type="protein sequence ID" value="BBJ45251.1"/>
    <property type="molecule type" value="Genomic_DNA"/>
</dbReference>
<protein>
    <submittedName>
        <fullName evidence="1">Uncharacterized protein</fullName>
    </submittedName>
</protein>